<evidence type="ECO:0000313" key="10">
    <source>
        <dbReference type="Proteomes" id="UP001139125"/>
    </source>
</evidence>
<dbReference type="PANTHER" id="PTHR43375:SF1">
    <property type="entry name" value="OROTIDINE 5'-PHOSPHATE DECARBOXYLASE"/>
    <property type="match status" value="1"/>
</dbReference>
<protein>
    <recommendedName>
        <fullName evidence="7">Orotidine-5'-phosphate decarboxylase</fullName>
        <ecNumber evidence="7">4.1.1.23</ecNumber>
    </recommendedName>
</protein>
<dbReference type="SUPFAM" id="SSF51366">
    <property type="entry name" value="Ribulose-phoshate binding barrel"/>
    <property type="match status" value="1"/>
</dbReference>
<dbReference type="NCBIfam" id="TIGR02127">
    <property type="entry name" value="pyrF_sub2"/>
    <property type="match status" value="1"/>
</dbReference>
<dbReference type="Pfam" id="PF00215">
    <property type="entry name" value="OMPdecase"/>
    <property type="match status" value="1"/>
</dbReference>
<proteinExistence type="inferred from homology"/>
<dbReference type="InterPro" id="IPR011060">
    <property type="entry name" value="RibuloseP-bd_barrel"/>
</dbReference>
<evidence type="ECO:0000313" key="9">
    <source>
        <dbReference type="EMBL" id="MCP9290837.1"/>
    </source>
</evidence>
<name>A0A9X2L214_9BACT</name>
<dbReference type="CDD" id="cd04725">
    <property type="entry name" value="OMP_decarboxylase_like"/>
    <property type="match status" value="1"/>
</dbReference>
<keyword evidence="5 9" id="KW-0456">Lyase</keyword>
<dbReference type="InterPro" id="IPR011995">
    <property type="entry name" value="OMPdecase_type-2"/>
</dbReference>
<dbReference type="EC" id="4.1.1.23" evidence="7"/>
<evidence type="ECO:0000256" key="1">
    <source>
        <dbReference type="ARBA" id="ARBA00004861"/>
    </source>
</evidence>
<sequence length="279" mass="30736">MTFTEKLRASVQETGSTLCVGLDPNLDLLPQPVKQQFESREEQVSYFCKLVIDYTAEHAAAFKPNLAFFEALGKDGLSVFEEVISHIPENKIIIADAKRGDISSTADHYKKAYFDEFNVDAITINPLMGFETLEAFSKDETKGLYVLALTSNSGASDFLKQPYKNFESMSEYIADQLSKKSRFSDTHLGMVIGATQAEEASSVLKYHPEGALLIPGIGAQGGSISELEKALTHHTGIPLINSSRGIIYAGKDEGDWPEYVAEQAKSMKQKLSSITKKYV</sequence>
<dbReference type="AlphaFoldDB" id="A0A9X2L214"/>
<dbReference type="GO" id="GO:0006207">
    <property type="term" value="P:'de novo' pyrimidine nucleobase biosynthetic process"/>
    <property type="evidence" value="ECO:0007669"/>
    <property type="project" value="InterPro"/>
</dbReference>
<dbReference type="Proteomes" id="UP001139125">
    <property type="component" value="Unassembled WGS sequence"/>
</dbReference>
<reference evidence="9" key="1">
    <citation type="submission" date="2022-06" db="EMBL/GenBank/DDBJ databases">
        <title>Gracilimonas sp. CAU 1638 isolated from sea sediment.</title>
        <authorList>
            <person name="Kim W."/>
        </authorList>
    </citation>
    <scope>NUCLEOTIDE SEQUENCE</scope>
    <source>
        <strain evidence="9">CAU 1638</strain>
    </source>
</reference>
<comment type="similarity">
    <text evidence="2">Belongs to the OMP decarboxylase family. Type 2 subfamily.</text>
</comment>
<evidence type="ECO:0000259" key="8">
    <source>
        <dbReference type="SMART" id="SM00934"/>
    </source>
</evidence>
<dbReference type="EMBL" id="JANDBC010000001">
    <property type="protein sequence ID" value="MCP9290837.1"/>
    <property type="molecule type" value="Genomic_DNA"/>
</dbReference>
<feature type="domain" description="Orotidine 5'-phosphate decarboxylase" evidence="8">
    <location>
        <begin position="17"/>
        <end position="259"/>
    </location>
</feature>
<keyword evidence="10" id="KW-1185">Reference proteome</keyword>
<comment type="pathway">
    <text evidence="1">Pyrimidine metabolism; UMP biosynthesis via de novo pathway; UMP from orotate: step 2/2.</text>
</comment>
<keyword evidence="3" id="KW-0210">Decarboxylase</keyword>
<organism evidence="9 10">
    <name type="scientific">Gracilimonas sediminicola</name>
    <dbReference type="NCBI Taxonomy" id="2952158"/>
    <lineage>
        <taxon>Bacteria</taxon>
        <taxon>Pseudomonadati</taxon>
        <taxon>Balneolota</taxon>
        <taxon>Balneolia</taxon>
        <taxon>Balneolales</taxon>
        <taxon>Balneolaceae</taxon>
        <taxon>Gracilimonas</taxon>
    </lineage>
</organism>
<dbReference type="InterPro" id="IPR013785">
    <property type="entry name" value="Aldolase_TIM"/>
</dbReference>
<evidence type="ECO:0000256" key="7">
    <source>
        <dbReference type="NCBIfam" id="TIGR02127"/>
    </source>
</evidence>
<dbReference type="GO" id="GO:0009220">
    <property type="term" value="P:pyrimidine ribonucleotide biosynthetic process"/>
    <property type="evidence" value="ECO:0007669"/>
    <property type="project" value="UniProtKB-UniRule"/>
</dbReference>
<gene>
    <name evidence="9" type="primary">pyrF</name>
    <name evidence="9" type="ORF">NM125_04460</name>
</gene>
<evidence type="ECO:0000256" key="3">
    <source>
        <dbReference type="ARBA" id="ARBA00022793"/>
    </source>
</evidence>
<accession>A0A9X2L214</accession>
<evidence type="ECO:0000256" key="4">
    <source>
        <dbReference type="ARBA" id="ARBA00022975"/>
    </source>
</evidence>
<dbReference type="RefSeq" id="WP_255133273.1">
    <property type="nucleotide sequence ID" value="NZ_JANDBC010000001.1"/>
</dbReference>
<evidence type="ECO:0000256" key="2">
    <source>
        <dbReference type="ARBA" id="ARBA00008847"/>
    </source>
</evidence>
<evidence type="ECO:0000256" key="6">
    <source>
        <dbReference type="ARBA" id="ARBA00049157"/>
    </source>
</evidence>
<comment type="catalytic activity">
    <reaction evidence="6">
        <text>orotidine 5'-phosphate + H(+) = UMP + CO2</text>
        <dbReference type="Rhea" id="RHEA:11596"/>
        <dbReference type="ChEBI" id="CHEBI:15378"/>
        <dbReference type="ChEBI" id="CHEBI:16526"/>
        <dbReference type="ChEBI" id="CHEBI:57538"/>
        <dbReference type="ChEBI" id="CHEBI:57865"/>
        <dbReference type="EC" id="4.1.1.23"/>
    </reaction>
</comment>
<keyword evidence="4" id="KW-0665">Pyrimidine biosynthesis</keyword>
<dbReference type="PANTHER" id="PTHR43375">
    <property type="entry name" value="OROTIDINE 5'-PHOSPHATE DECARBOXYLASE"/>
    <property type="match status" value="1"/>
</dbReference>
<dbReference type="InterPro" id="IPR001754">
    <property type="entry name" value="OMPdeCOase_dom"/>
</dbReference>
<dbReference type="GO" id="GO:0004590">
    <property type="term" value="F:orotidine-5'-phosphate decarboxylase activity"/>
    <property type="evidence" value="ECO:0007669"/>
    <property type="project" value="UniProtKB-UniRule"/>
</dbReference>
<dbReference type="SMART" id="SM00934">
    <property type="entry name" value="OMPdecase"/>
    <property type="match status" value="1"/>
</dbReference>
<comment type="caution">
    <text evidence="9">The sequence shown here is derived from an EMBL/GenBank/DDBJ whole genome shotgun (WGS) entry which is preliminary data.</text>
</comment>
<dbReference type="Gene3D" id="3.20.20.70">
    <property type="entry name" value="Aldolase class I"/>
    <property type="match status" value="1"/>
</dbReference>
<evidence type="ECO:0000256" key="5">
    <source>
        <dbReference type="ARBA" id="ARBA00023239"/>
    </source>
</evidence>